<comment type="caution">
    <text evidence="3">The sequence shown here is derived from an EMBL/GenBank/DDBJ whole genome shotgun (WGS) entry which is preliminary data.</text>
</comment>
<keyword evidence="2" id="KW-0472">Membrane</keyword>
<dbReference type="AlphaFoldDB" id="A0A4Q2RWT6"/>
<keyword evidence="2" id="KW-1133">Transmembrane helix</keyword>
<organism evidence="3 4">
    <name type="scientific">Nocardioides oleivorans</name>
    <dbReference type="NCBI Taxonomy" id="273676"/>
    <lineage>
        <taxon>Bacteria</taxon>
        <taxon>Bacillati</taxon>
        <taxon>Actinomycetota</taxon>
        <taxon>Actinomycetes</taxon>
        <taxon>Propionibacteriales</taxon>
        <taxon>Nocardioidaceae</taxon>
        <taxon>Nocardioides</taxon>
    </lineage>
</organism>
<dbReference type="RefSeq" id="WP_129398275.1">
    <property type="nucleotide sequence ID" value="NZ_SDWT01000001.1"/>
</dbReference>
<feature type="region of interest" description="Disordered" evidence="1">
    <location>
        <begin position="79"/>
        <end position="117"/>
    </location>
</feature>
<dbReference type="OrthoDB" id="3787029at2"/>
<feature type="transmembrane region" description="Helical" evidence="2">
    <location>
        <begin position="54"/>
        <end position="79"/>
    </location>
</feature>
<feature type="region of interest" description="Disordered" evidence="1">
    <location>
        <begin position="1"/>
        <end position="38"/>
    </location>
</feature>
<keyword evidence="4" id="KW-1185">Reference proteome</keyword>
<dbReference type="Proteomes" id="UP000294071">
    <property type="component" value="Unassembled WGS sequence"/>
</dbReference>
<evidence type="ECO:0000313" key="3">
    <source>
        <dbReference type="EMBL" id="RYB93226.1"/>
    </source>
</evidence>
<feature type="compositionally biased region" description="Pro residues" evidence="1">
    <location>
        <begin position="85"/>
        <end position="94"/>
    </location>
</feature>
<reference evidence="3 4" key="1">
    <citation type="submission" date="2019-01" db="EMBL/GenBank/DDBJ databases">
        <title>Novel species of Nocardioides.</title>
        <authorList>
            <person name="Liu Q."/>
            <person name="Xin Y.-H."/>
        </authorList>
    </citation>
    <scope>NUCLEOTIDE SEQUENCE [LARGE SCALE GENOMIC DNA]</scope>
    <source>
        <strain evidence="3 4">CGMCC 4.6882</strain>
    </source>
</reference>
<evidence type="ECO:0000313" key="4">
    <source>
        <dbReference type="Proteomes" id="UP000294071"/>
    </source>
</evidence>
<keyword evidence="2" id="KW-0812">Transmembrane</keyword>
<protein>
    <submittedName>
        <fullName evidence="3">Uncharacterized protein</fullName>
    </submittedName>
</protein>
<evidence type="ECO:0000256" key="1">
    <source>
        <dbReference type="SAM" id="MobiDB-lite"/>
    </source>
</evidence>
<dbReference type="EMBL" id="SDWT01000001">
    <property type="protein sequence ID" value="RYB93226.1"/>
    <property type="molecule type" value="Genomic_DNA"/>
</dbReference>
<name>A0A4Q2RWT6_9ACTN</name>
<sequence>MNDIDQPHEPNRIDDRGLHDLLDDVAGPDAGGAPEVPHDLARARTALRHRRRRAYSLGASGLAAAAVLSIGTVAIMTGAQDPAPTTSPSPPAPSVPVESPDPASPTPSPETSASEEPVVVQEVRLVNQALTAGPYTFGTTPQGWEVQNNDPLAVTIGRIGDPDTDAGSFVGKLVIMLDDLPLGGGEHVTREGRDLVVRDNGDGYTTISVATRPGEPGTTVRIQFPAELGWTRDAALTFLSSVEVGPDALPVVG</sequence>
<gene>
    <name evidence="3" type="ORF">EUA93_01970</name>
</gene>
<feature type="compositionally biased region" description="Basic and acidic residues" evidence="1">
    <location>
        <begin position="1"/>
        <end position="22"/>
    </location>
</feature>
<evidence type="ECO:0000256" key="2">
    <source>
        <dbReference type="SAM" id="Phobius"/>
    </source>
</evidence>
<accession>A0A4Q2RWT6</accession>
<proteinExistence type="predicted"/>